<dbReference type="CDD" id="cd06241">
    <property type="entry name" value="M14-like"/>
    <property type="match status" value="1"/>
</dbReference>
<feature type="signal peptide" evidence="4">
    <location>
        <begin position="1"/>
        <end position="25"/>
    </location>
</feature>
<sequence length="597" mass="65334">MAQSARSVPLILAVGLALAGLSAQAAPPSKGALTTLSERSGFQKTGRYDEVIALCGAFAKAYPASVSCFDFGTTPEGRPMKALAVSTSGALTPAAAKAKGLPVVLVQGGIHAGEIDGKDAVFWLLRELLAGQVAKGALDRQVLVFVPVFNVDGHENFRAWNRPNQRGPEEMGFRTTAQRYNLNRDYVKADAPEMQAMLRLVNAWDPLVAMDLHVTDGAKFQHDVSITAQPVNSGDAGLQQAGRALRDGILTRLTAQGSMPVPFYPSFVEEDDPASGFSEGVSTPRFSHGYFVLRNRIGILVETHSWRTYPERVRTTRNTVLDLLELVAAHGGDWSATAKAADLRAAKLAGQPVPLAWKVLDDARTIDFQGYAYTRTPSAISGALMTRYDETKPQVWRIPLRDQVAPALQVKAPGAGYLVPVAWAPYVAPKLQVHGIEYRTLRGPLKDVAAETFRATSARFSPASVEGHQRVALEGAWQPERRDLLAGALFVPIAQPKARLVMNLLEPQAPDAIAGWGEMNNAFEQKEYMEDYVAEEQAEAMLARDPALKAAFDKRLREDADFAKSPADRLDFFYRLHPAYDRDYLRYPVIRVERAPD</sequence>
<dbReference type="GO" id="GO:0008270">
    <property type="term" value="F:zinc ion binding"/>
    <property type="evidence" value="ECO:0007669"/>
    <property type="project" value="InterPro"/>
</dbReference>
<evidence type="ECO:0000256" key="3">
    <source>
        <dbReference type="PROSITE-ProRule" id="PRU01379"/>
    </source>
</evidence>
<dbReference type="GO" id="GO:0006508">
    <property type="term" value="P:proteolysis"/>
    <property type="evidence" value="ECO:0007669"/>
    <property type="project" value="InterPro"/>
</dbReference>
<dbReference type="GO" id="GO:0004181">
    <property type="term" value="F:metallocarboxypeptidase activity"/>
    <property type="evidence" value="ECO:0007669"/>
    <property type="project" value="InterPro"/>
</dbReference>
<dbReference type="AlphaFoldDB" id="A0A344J510"/>
<dbReference type="Proteomes" id="UP000251842">
    <property type="component" value="Chromosome"/>
</dbReference>
<gene>
    <name evidence="6" type="ORF">DCD74_04890</name>
</gene>
<dbReference type="SMART" id="SM00631">
    <property type="entry name" value="Zn_pept"/>
    <property type="match status" value="1"/>
</dbReference>
<protein>
    <submittedName>
        <fullName evidence="6">Peptidase M14</fullName>
    </submittedName>
</protein>
<feature type="active site" description="Proton donor/acceptor" evidence="3">
    <location>
        <position position="302"/>
    </location>
</feature>
<dbReference type="PANTHER" id="PTHR11705:SF145">
    <property type="entry name" value="PEPTIDASE M14 CARBOXYPEPTIDASE A DOMAIN-CONTAINING PROTEIN"/>
    <property type="match status" value="1"/>
</dbReference>
<evidence type="ECO:0000313" key="7">
    <source>
        <dbReference type="Proteomes" id="UP000251842"/>
    </source>
</evidence>
<dbReference type="Pfam" id="PF00246">
    <property type="entry name" value="Peptidase_M14"/>
    <property type="match status" value="1"/>
</dbReference>
<evidence type="ECO:0000256" key="2">
    <source>
        <dbReference type="ARBA" id="ARBA00005988"/>
    </source>
</evidence>
<keyword evidence="4" id="KW-0732">Signal</keyword>
<organism evidence="6 7">
    <name type="scientific">Solilutibacter oculi</name>
    <dbReference type="NCBI Taxonomy" id="2698682"/>
    <lineage>
        <taxon>Bacteria</taxon>
        <taxon>Pseudomonadati</taxon>
        <taxon>Pseudomonadota</taxon>
        <taxon>Gammaproteobacteria</taxon>
        <taxon>Lysobacterales</taxon>
        <taxon>Lysobacteraceae</taxon>
        <taxon>Solilutibacter</taxon>
    </lineage>
</organism>
<name>A0A344J510_9GAMM</name>
<feature type="chain" id="PRO_5016856323" evidence="4">
    <location>
        <begin position="26"/>
        <end position="597"/>
    </location>
</feature>
<dbReference type="GO" id="GO:0005615">
    <property type="term" value="C:extracellular space"/>
    <property type="evidence" value="ECO:0007669"/>
    <property type="project" value="TreeGrafter"/>
</dbReference>
<comment type="similarity">
    <text evidence="2 3">Belongs to the peptidase M14 family.</text>
</comment>
<comment type="cofactor">
    <cofactor evidence="1">
        <name>Zn(2+)</name>
        <dbReference type="ChEBI" id="CHEBI:29105"/>
    </cofactor>
</comment>
<dbReference type="InterPro" id="IPR000834">
    <property type="entry name" value="Peptidase_M14"/>
</dbReference>
<keyword evidence="7" id="KW-1185">Reference proteome</keyword>
<evidence type="ECO:0000256" key="1">
    <source>
        <dbReference type="ARBA" id="ARBA00001947"/>
    </source>
</evidence>
<dbReference type="EMBL" id="CP029556">
    <property type="protein sequence ID" value="AXA84120.1"/>
    <property type="molecule type" value="Genomic_DNA"/>
</dbReference>
<dbReference type="PROSITE" id="PS52035">
    <property type="entry name" value="PEPTIDASE_M14"/>
    <property type="match status" value="1"/>
</dbReference>
<accession>A0A344J510</accession>
<proteinExistence type="inferred from homology"/>
<dbReference type="SUPFAM" id="SSF53187">
    <property type="entry name" value="Zn-dependent exopeptidases"/>
    <property type="match status" value="1"/>
</dbReference>
<feature type="domain" description="Peptidase M14" evidence="5">
    <location>
        <begin position="44"/>
        <end position="327"/>
    </location>
</feature>
<evidence type="ECO:0000256" key="4">
    <source>
        <dbReference type="SAM" id="SignalP"/>
    </source>
</evidence>
<dbReference type="OrthoDB" id="9767214at2"/>
<evidence type="ECO:0000259" key="5">
    <source>
        <dbReference type="PROSITE" id="PS52035"/>
    </source>
</evidence>
<evidence type="ECO:0000313" key="6">
    <source>
        <dbReference type="EMBL" id="AXA84120.1"/>
    </source>
</evidence>
<dbReference type="RefSeq" id="WP_112926333.1">
    <property type="nucleotide sequence ID" value="NZ_CP029556.1"/>
</dbReference>
<dbReference type="KEGG" id="lue:DCD74_04890"/>
<dbReference type="PANTHER" id="PTHR11705">
    <property type="entry name" value="PROTEASE FAMILY M14 CARBOXYPEPTIDASE A,B"/>
    <property type="match status" value="1"/>
</dbReference>
<reference evidence="7" key="1">
    <citation type="submission" date="2018-05" db="EMBL/GenBank/DDBJ databases">
        <title>Luteimonas pekinense sp. nov., isolated from human Meibomian gland secretions, Beijing, China.</title>
        <authorList>
            <person name="Wen T."/>
            <person name="Bai H."/>
            <person name="Lv H."/>
        </authorList>
    </citation>
    <scope>NUCLEOTIDE SEQUENCE [LARGE SCALE GENOMIC DNA]</scope>
    <source>
        <strain evidence="7">83-4</strain>
    </source>
</reference>
<dbReference type="Gene3D" id="3.40.630.10">
    <property type="entry name" value="Zn peptidases"/>
    <property type="match status" value="1"/>
</dbReference>